<comment type="similarity">
    <text evidence="3">Belongs to the peptidase C56 family. HSP31-like subfamily.</text>
</comment>
<evidence type="ECO:0000313" key="6">
    <source>
        <dbReference type="Proteomes" id="UP000664795"/>
    </source>
</evidence>
<dbReference type="CDD" id="cd03134">
    <property type="entry name" value="GATase1_PfpI_like"/>
    <property type="match status" value="1"/>
</dbReference>
<accession>A0A939JZI1</accession>
<evidence type="ECO:0000313" key="5">
    <source>
        <dbReference type="EMBL" id="MBO0931433.1"/>
    </source>
</evidence>
<evidence type="ECO:0000259" key="4">
    <source>
        <dbReference type="Pfam" id="PF01965"/>
    </source>
</evidence>
<evidence type="ECO:0000256" key="2">
    <source>
        <dbReference type="ARBA" id="ARBA00023239"/>
    </source>
</evidence>
<evidence type="ECO:0000256" key="1">
    <source>
        <dbReference type="ARBA" id="ARBA00023016"/>
    </source>
</evidence>
<dbReference type="GO" id="GO:0019172">
    <property type="term" value="F:glyoxalase III activity"/>
    <property type="evidence" value="ECO:0007669"/>
    <property type="project" value="TreeGrafter"/>
</dbReference>
<organism evidence="5 6">
    <name type="scientific">Fibrella aquatilis</name>
    <dbReference type="NCBI Taxonomy" id="2817059"/>
    <lineage>
        <taxon>Bacteria</taxon>
        <taxon>Pseudomonadati</taxon>
        <taxon>Bacteroidota</taxon>
        <taxon>Cytophagia</taxon>
        <taxon>Cytophagales</taxon>
        <taxon>Spirosomataceae</taxon>
        <taxon>Fibrella</taxon>
    </lineage>
</organism>
<dbReference type="InterPro" id="IPR029062">
    <property type="entry name" value="Class_I_gatase-like"/>
</dbReference>
<dbReference type="InterPro" id="IPR002818">
    <property type="entry name" value="DJ-1/PfpI"/>
</dbReference>
<dbReference type="GO" id="GO:0005737">
    <property type="term" value="C:cytoplasm"/>
    <property type="evidence" value="ECO:0007669"/>
    <property type="project" value="TreeGrafter"/>
</dbReference>
<keyword evidence="2" id="KW-0456">Lyase</keyword>
<dbReference type="AlphaFoldDB" id="A0A939JZI1"/>
<keyword evidence="1" id="KW-0346">Stress response</keyword>
<dbReference type="InterPro" id="IPR006286">
    <property type="entry name" value="C56_PfpI-like"/>
</dbReference>
<dbReference type="InterPro" id="IPR050325">
    <property type="entry name" value="Prot/Nucl_acid_deglycase"/>
</dbReference>
<dbReference type="GO" id="GO:0019243">
    <property type="term" value="P:methylglyoxal catabolic process to D-lactate via S-lactoyl-glutathione"/>
    <property type="evidence" value="ECO:0007669"/>
    <property type="project" value="TreeGrafter"/>
</dbReference>
<comment type="caution">
    <text evidence="5">The sequence shown here is derived from an EMBL/GenBank/DDBJ whole genome shotgun (WGS) entry which is preliminary data.</text>
</comment>
<dbReference type="RefSeq" id="WP_207335389.1">
    <property type="nucleotide sequence ID" value="NZ_JAFMYU010000006.1"/>
</dbReference>
<dbReference type="Proteomes" id="UP000664795">
    <property type="component" value="Unassembled WGS sequence"/>
</dbReference>
<dbReference type="Pfam" id="PF01965">
    <property type="entry name" value="DJ-1_PfpI"/>
    <property type="match status" value="2"/>
</dbReference>
<dbReference type="PANTHER" id="PTHR48094">
    <property type="entry name" value="PROTEIN/NUCLEIC ACID DEGLYCASE DJ-1-RELATED"/>
    <property type="match status" value="1"/>
</dbReference>
<feature type="domain" description="DJ-1/PfpI" evidence="4">
    <location>
        <begin position="271"/>
        <end position="454"/>
    </location>
</feature>
<dbReference type="PANTHER" id="PTHR48094:SF11">
    <property type="entry name" value="GLUTATHIONE-INDEPENDENT GLYOXALASE HSP31-RELATED"/>
    <property type="match status" value="1"/>
</dbReference>
<evidence type="ECO:0000256" key="3">
    <source>
        <dbReference type="ARBA" id="ARBA00038493"/>
    </source>
</evidence>
<dbReference type="EMBL" id="JAFMYU010000006">
    <property type="protein sequence ID" value="MBO0931433.1"/>
    <property type="molecule type" value="Genomic_DNA"/>
</dbReference>
<protein>
    <submittedName>
        <fullName evidence="5">DJ-1/PfpI family protein</fullName>
    </submittedName>
</protein>
<name>A0A939JZI1_9BACT</name>
<proteinExistence type="inferred from homology"/>
<reference evidence="5 6" key="1">
    <citation type="submission" date="2021-03" db="EMBL/GenBank/DDBJ databases">
        <title>Fibrella sp. HMF5036 genome sequencing and assembly.</title>
        <authorList>
            <person name="Kang H."/>
            <person name="Kim H."/>
            <person name="Bae S."/>
            <person name="Joh K."/>
        </authorList>
    </citation>
    <scope>NUCLEOTIDE SEQUENCE [LARGE SCALE GENOMIC DNA]</scope>
    <source>
        <strain evidence="5 6">HMF5036</strain>
    </source>
</reference>
<keyword evidence="6" id="KW-1185">Reference proteome</keyword>
<feature type="domain" description="DJ-1/PfpI" evidence="4">
    <location>
        <begin position="27"/>
        <end position="219"/>
    </location>
</feature>
<dbReference type="CDD" id="cd03141">
    <property type="entry name" value="GATase1_Hsp31_like"/>
    <property type="match status" value="1"/>
</dbReference>
<dbReference type="PROSITE" id="PS51276">
    <property type="entry name" value="PEPTIDASE_C56_PFPI"/>
    <property type="match status" value="1"/>
</dbReference>
<dbReference type="SUPFAM" id="SSF52317">
    <property type="entry name" value="Class I glutamine amidotransferase-like"/>
    <property type="match status" value="2"/>
</dbReference>
<gene>
    <name evidence="5" type="ORF">J2I48_10535</name>
</gene>
<dbReference type="Gene3D" id="3.40.50.880">
    <property type="match status" value="2"/>
</dbReference>
<sequence>MKKNVLFVVTSHDKKGSTGQPTGYYLAEVAHPWAVLTKAGYTIHFVSPQGGTPPVDGYNLNDPINKAFVDDATAQAGINASLTPAQVNLDQYAAILYAGGHGTMWDFADNTELARIAARIYENGGAVAAVCHGPAGLVNIKLSDGRYLVDGKRVNAFTNEEEIAVKLETVVPFLLESKLIERGAKFEKAGLWQPKVVVDGRLVTGQNPASATSVAEALLQVLQMADLAVEGPATDVMGVSTEQLLNVPDAPNKALRDLLAAPADPTQLAGKRVAIVVTDGVEEIELTFVRTMLQRRGATVHVVSPRKPNYPPRFGAHVPANRDTHISTVKWMQNSGYLKIDRFLPDTKPADYDLVYIPGGAWNPDALRADADALTFIKTAHTLNIPVASLCHGPWVLISAGLVKGRRVTAWWNMHDDLRNAGGTVVDEPLVTDRGLITARGPIDLAPFVNAIITTLVDQKKPVSAGR</sequence>